<feature type="domain" description="V-SNARE coiled-coil homology" evidence="6">
    <location>
        <begin position="10"/>
        <end position="68"/>
    </location>
</feature>
<evidence type="ECO:0000256" key="2">
    <source>
        <dbReference type="ARBA" id="ARBA00046280"/>
    </source>
</evidence>
<proteinExistence type="inferred from homology"/>
<sequence>MSSSMNGKSRLQQVQGDVEEVRDIMLDNLNKADERNGNLVELEDRADVLLEKFEKTTSKLIQKKRWGKKKMFVFIGIGATVAVVILGLIIYFIVPGTQ</sequence>
<dbReference type="Pfam" id="PF00957">
    <property type="entry name" value="Synaptobrevin"/>
    <property type="match status" value="1"/>
</dbReference>
<reference evidence="7" key="3">
    <citation type="submission" date="2025-09" db="UniProtKB">
        <authorList>
            <consortium name="Ensembl"/>
        </authorList>
    </citation>
    <scope>IDENTIFICATION</scope>
</reference>
<name>A0AAQ4PQG1_GASAC</name>
<dbReference type="PRINTS" id="PR00219">
    <property type="entry name" value="SYNAPTOBREVN"/>
</dbReference>
<dbReference type="GO" id="GO:0012505">
    <property type="term" value="C:endomembrane system"/>
    <property type="evidence" value="ECO:0007669"/>
    <property type="project" value="UniProtKB-SubCell"/>
</dbReference>
<evidence type="ECO:0000256" key="3">
    <source>
        <dbReference type="PROSITE-ProRule" id="PRU00290"/>
    </source>
</evidence>
<organism evidence="7 8">
    <name type="scientific">Gasterosteus aculeatus aculeatus</name>
    <name type="common">three-spined stickleback</name>
    <dbReference type="NCBI Taxonomy" id="481459"/>
    <lineage>
        <taxon>Eukaryota</taxon>
        <taxon>Metazoa</taxon>
        <taxon>Chordata</taxon>
        <taxon>Craniata</taxon>
        <taxon>Vertebrata</taxon>
        <taxon>Euteleostomi</taxon>
        <taxon>Actinopterygii</taxon>
        <taxon>Neopterygii</taxon>
        <taxon>Teleostei</taxon>
        <taxon>Neoteleostei</taxon>
        <taxon>Acanthomorphata</taxon>
        <taxon>Eupercaria</taxon>
        <taxon>Perciformes</taxon>
        <taxon>Cottioidei</taxon>
        <taxon>Gasterosteales</taxon>
        <taxon>Gasterosteidae</taxon>
        <taxon>Gasterosteus</taxon>
    </lineage>
</organism>
<reference evidence="7 8" key="1">
    <citation type="journal article" date="2021" name="G3 (Bethesda)">
        <title>Improved contiguity of the threespine stickleback genome using long-read sequencing.</title>
        <authorList>
            <person name="Nath S."/>
            <person name="Shaw D.E."/>
            <person name="White M.A."/>
        </authorList>
    </citation>
    <scope>NUCLEOTIDE SEQUENCE [LARGE SCALE GENOMIC DNA]</scope>
    <source>
        <strain evidence="7 8">Lake Benthic</strain>
    </source>
</reference>
<evidence type="ECO:0000313" key="8">
    <source>
        <dbReference type="Proteomes" id="UP000007635"/>
    </source>
</evidence>
<evidence type="ECO:0000256" key="5">
    <source>
        <dbReference type="SAM" id="Phobius"/>
    </source>
</evidence>
<dbReference type="Gene3D" id="1.20.5.110">
    <property type="match status" value="1"/>
</dbReference>
<dbReference type="Proteomes" id="UP000007635">
    <property type="component" value="Unassembled WGS sequence"/>
</dbReference>
<keyword evidence="8" id="KW-1185">Reference proteome</keyword>
<accession>A0AAQ4PQG1</accession>
<keyword evidence="5" id="KW-1133">Transmembrane helix</keyword>
<dbReference type="PROSITE" id="PS50892">
    <property type="entry name" value="V_SNARE"/>
    <property type="match status" value="1"/>
</dbReference>
<comment type="similarity">
    <text evidence="1">Belongs to the synaptobrevin family.</text>
</comment>
<evidence type="ECO:0000259" key="6">
    <source>
        <dbReference type="PROSITE" id="PS50892"/>
    </source>
</evidence>
<protein>
    <recommendedName>
        <fullName evidence="6">V-SNARE coiled-coil homology domain-containing protein</fullName>
    </recommendedName>
</protein>
<dbReference type="InterPro" id="IPR001388">
    <property type="entry name" value="Synaptobrevin-like"/>
</dbReference>
<dbReference type="Ensembl" id="ENSGACT00000036003.1">
    <property type="protein sequence ID" value="ENSGACP00000041085.1"/>
    <property type="gene ID" value="ENSGACG00000036198.1"/>
</dbReference>
<feature type="transmembrane region" description="Helical" evidence="5">
    <location>
        <begin position="71"/>
        <end position="94"/>
    </location>
</feature>
<keyword evidence="5" id="KW-0812">Transmembrane</keyword>
<dbReference type="PANTHER" id="PTHR47462">
    <property type="entry name" value="VESICLE-ASSOCIATED MEMBRANE PROTEIN 5"/>
    <property type="match status" value="1"/>
</dbReference>
<dbReference type="GO" id="GO:0043001">
    <property type="term" value="P:Golgi to plasma membrane protein transport"/>
    <property type="evidence" value="ECO:0007669"/>
    <property type="project" value="TreeGrafter"/>
</dbReference>
<dbReference type="GO" id="GO:0005886">
    <property type="term" value="C:plasma membrane"/>
    <property type="evidence" value="ECO:0007669"/>
    <property type="project" value="TreeGrafter"/>
</dbReference>
<dbReference type="PANTHER" id="PTHR47462:SF1">
    <property type="entry name" value="VESICLE-ASSOCIATED MEMBRANE PROTEIN 5"/>
    <property type="match status" value="1"/>
</dbReference>
<dbReference type="AlphaFoldDB" id="A0AAQ4PQG1"/>
<comment type="subcellular location">
    <subcellularLocation>
        <location evidence="2">Endomembrane system</location>
        <topology evidence="2">Single-pass type IV membrane protein</topology>
    </subcellularLocation>
</comment>
<feature type="coiled-coil region" evidence="4">
    <location>
        <begin position="32"/>
        <end position="59"/>
    </location>
</feature>
<evidence type="ECO:0000313" key="7">
    <source>
        <dbReference type="Ensembl" id="ENSGACP00000041085.1"/>
    </source>
</evidence>
<keyword evidence="5" id="KW-0472">Membrane</keyword>
<evidence type="ECO:0000256" key="4">
    <source>
        <dbReference type="SAM" id="Coils"/>
    </source>
</evidence>
<dbReference type="SUPFAM" id="SSF58038">
    <property type="entry name" value="SNARE fusion complex"/>
    <property type="match status" value="1"/>
</dbReference>
<evidence type="ECO:0000256" key="1">
    <source>
        <dbReference type="ARBA" id="ARBA00008025"/>
    </source>
</evidence>
<keyword evidence="3 4" id="KW-0175">Coiled coil</keyword>
<dbReference type="GeneTree" id="ENSGT00940000170695"/>
<dbReference type="InterPro" id="IPR042166">
    <property type="entry name" value="Vamp5"/>
</dbReference>
<reference evidence="7" key="2">
    <citation type="submission" date="2025-08" db="UniProtKB">
        <authorList>
            <consortium name="Ensembl"/>
        </authorList>
    </citation>
    <scope>IDENTIFICATION</scope>
</reference>
<dbReference type="InterPro" id="IPR042855">
    <property type="entry name" value="V_SNARE_CC"/>
</dbReference>